<proteinExistence type="predicted"/>
<gene>
    <name evidence="1" type="ORF">DW192_05725</name>
</gene>
<organism evidence="1 2">
    <name type="scientific">Segatella copri</name>
    <dbReference type="NCBI Taxonomy" id="165179"/>
    <lineage>
        <taxon>Bacteria</taxon>
        <taxon>Pseudomonadati</taxon>
        <taxon>Bacteroidota</taxon>
        <taxon>Bacteroidia</taxon>
        <taxon>Bacteroidales</taxon>
        <taxon>Prevotellaceae</taxon>
        <taxon>Segatella</taxon>
    </lineage>
</organism>
<comment type="caution">
    <text evidence="1">The sequence shown here is derived from an EMBL/GenBank/DDBJ whole genome shotgun (WGS) entry which is preliminary data.</text>
</comment>
<accession>A0A414YBT4</accession>
<dbReference type="InterPro" id="IPR024269">
    <property type="entry name" value="DUF3791"/>
</dbReference>
<evidence type="ECO:0000313" key="1">
    <source>
        <dbReference type="EMBL" id="RHH83524.1"/>
    </source>
</evidence>
<dbReference type="Proteomes" id="UP000284548">
    <property type="component" value="Unassembled WGS sequence"/>
</dbReference>
<name>A0A414YBT4_9BACT</name>
<reference evidence="1 2" key="1">
    <citation type="submission" date="2018-08" db="EMBL/GenBank/DDBJ databases">
        <title>A genome reference for cultivated species of the human gut microbiota.</title>
        <authorList>
            <person name="Zou Y."/>
            <person name="Xue W."/>
            <person name="Luo G."/>
        </authorList>
    </citation>
    <scope>NUCLEOTIDE SEQUENCE [LARGE SCALE GENOMIC DNA]</scope>
    <source>
        <strain evidence="1 2">AM16-54</strain>
    </source>
</reference>
<dbReference type="RefSeq" id="WP_118254401.1">
    <property type="nucleotide sequence ID" value="NZ_QRKB01000010.1"/>
</dbReference>
<protein>
    <submittedName>
        <fullName evidence="1">DUF3791 domain-containing protein</fullName>
    </submittedName>
</protein>
<dbReference type="AlphaFoldDB" id="A0A414YBT4"/>
<sequence>MGTAETQQALAFATMCVDLTAKAEGCSRQEMYLRMKKVGLIHGLTTRLDALHTQSKDSVVAALQTALHRLETANN</sequence>
<evidence type="ECO:0000313" key="2">
    <source>
        <dbReference type="Proteomes" id="UP000284548"/>
    </source>
</evidence>
<dbReference type="EMBL" id="QRKB01000010">
    <property type="protein sequence ID" value="RHH83524.1"/>
    <property type="molecule type" value="Genomic_DNA"/>
</dbReference>
<dbReference type="Pfam" id="PF12668">
    <property type="entry name" value="DUF3791"/>
    <property type="match status" value="1"/>
</dbReference>